<reference evidence="1" key="1">
    <citation type="journal article" date="2014" name="Nat. Commun.">
        <title>Multiple recent horizontal transfers of a large genomic region in cheese making fungi.</title>
        <authorList>
            <person name="Cheeseman K."/>
            <person name="Ropars J."/>
            <person name="Renault P."/>
            <person name="Dupont J."/>
            <person name="Gouzy J."/>
            <person name="Branca A."/>
            <person name="Abraham A.L."/>
            <person name="Ceppi M."/>
            <person name="Conseiller E."/>
            <person name="Debuchy R."/>
            <person name="Malagnac F."/>
            <person name="Goarin A."/>
            <person name="Silar P."/>
            <person name="Lacoste S."/>
            <person name="Sallet E."/>
            <person name="Bensimon A."/>
            <person name="Giraud T."/>
            <person name="Brygoo Y."/>
        </authorList>
    </citation>
    <scope>NUCLEOTIDE SEQUENCE [LARGE SCALE GENOMIC DNA]</scope>
    <source>
        <strain evidence="1">FM164</strain>
    </source>
</reference>
<accession>W6Q490</accession>
<dbReference type="Proteomes" id="UP000030686">
    <property type="component" value="Unassembled WGS sequence"/>
</dbReference>
<evidence type="ECO:0000313" key="1">
    <source>
        <dbReference type="EMBL" id="CDM31160.1"/>
    </source>
</evidence>
<dbReference type="OrthoDB" id="4062651at2759"/>
<proteinExistence type="predicted"/>
<protein>
    <submittedName>
        <fullName evidence="1">Genomic scaffold, ProqFM164S02</fullName>
    </submittedName>
</protein>
<keyword evidence="2" id="KW-1185">Reference proteome</keyword>
<sequence length="257" mass="29717">MPTTTALSPFTSDLELKSYCEDQDFLCNGEPEPNSRSQTLIYHFENKKWWIKVTFKGAISSFPQNKTKRERRKEYQDFVKLFDFDPLALLDDTVSEVILSEDPGTIDSINLRHDLEDTSNRDPLRVTYPLCLRFPSFRAINIAELIEEDEITDGVFRVLHRSDRTPHILKVVNRPLYQPRDSDVIQKELENLEHFKGVIGIVQSAGIAAFNNPYATSQNVEQMVIGGILLEYYSGGSLQRVLSEQRIRKFGWERWAI</sequence>
<evidence type="ECO:0000313" key="2">
    <source>
        <dbReference type="Proteomes" id="UP000030686"/>
    </source>
</evidence>
<organism evidence="1 2">
    <name type="scientific">Penicillium roqueforti (strain FM164)</name>
    <dbReference type="NCBI Taxonomy" id="1365484"/>
    <lineage>
        <taxon>Eukaryota</taxon>
        <taxon>Fungi</taxon>
        <taxon>Dikarya</taxon>
        <taxon>Ascomycota</taxon>
        <taxon>Pezizomycotina</taxon>
        <taxon>Eurotiomycetes</taxon>
        <taxon>Eurotiomycetidae</taxon>
        <taxon>Eurotiales</taxon>
        <taxon>Aspergillaceae</taxon>
        <taxon>Penicillium</taxon>
    </lineage>
</organism>
<dbReference type="OMA" id="AKKTHMD"/>
<dbReference type="AlphaFoldDB" id="W6Q490"/>
<dbReference type="EMBL" id="HG792016">
    <property type="protein sequence ID" value="CDM31160.1"/>
    <property type="molecule type" value="Genomic_DNA"/>
</dbReference>
<name>W6Q490_PENRF</name>
<gene>
    <name evidence="1" type="ORF">PROQFM164_S02g001310</name>
</gene>
<dbReference type="STRING" id="1365484.W6Q490"/>